<dbReference type="Proteomes" id="UP001138997">
    <property type="component" value="Unassembled WGS sequence"/>
</dbReference>
<proteinExistence type="predicted"/>
<dbReference type="AlphaFoldDB" id="A0A9X1SZP1"/>
<dbReference type="RefSeq" id="WP_052527724.1">
    <property type="nucleotide sequence ID" value="NZ_JAJOMB010000007.1"/>
</dbReference>
<evidence type="ECO:0000313" key="2">
    <source>
        <dbReference type="Proteomes" id="UP001138997"/>
    </source>
</evidence>
<evidence type="ECO:0000313" key="1">
    <source>
        <dbReference type="EMBL" id="MCD5312133.1"/>
    </source>
</evidence>
<reference evidence="1" key="1">
    <citation type="submission" date="2021-11" db="EMBL/GenBank/DDBJ databases">
        <title>Streptomyces corallinus and Kineosporia corallina sp. nov., two new coral-derived marine actinobacteria.</title>
        <authorList>
            <person name="Buangrab K."/>
            <person name="Sutthacheep M."/>
            <person name="Yeemin T."/>
            <person name="Harunari E."/>
            <person name="Igarashi Y."/>
            <person name="Sripreechasak P."/>
            <person name="Kanchanasin P."/>
            <person name="Tanasupawat S."/>
            <person name="Phongsopitanun W."/>
        </authorList>
    </citation>
    <scope>NUCLEOTIDE SEQUENCE</scope>
    <source>
        <strain evidence="1">JCM 31032</strain>
    </source>
</reference>
<gene>
    <name evidence="1" type="ORF">LR394_14575</name>
</gene>
<keyword evidence="2" id="KW-1185">Reference proteome</keyword>
<name>A0A9X1SZP1_9ACTN</name>
<organism evidence="1 2">
    <name type="scientific">Kineosporia babensis</name>
    <dbReference type="NCBI Taxonomy" id="499548"/>
    <lineage>
        <taxon>Bacteria</taxon>
        <taxon>Bacillati</taxon>
        <taxon>Actinomycetota</taxon>
        <taxon>Actinomycetes</taxon>
        <taxon>Kineosporiales</taxon>
        <taxon>Kineosporiaceae</taxon>
        <taxon>Kineosporia</taxon>
    </lineage>
</organism>
<comment type="caution">
    <text evidence="1">The sequence shown here is derived from an EMBL/GenBank/DDBJ whole genome shotgun (WGS) entry which is preliminary data.</text>
</comment>
<sequence>MTTIKASCPSCGDVELTPHQVRLVVCSVKSWSYYAFICTTCHEEVRKPAGRDVVALLISGGVVAEPWNVPAEVLEEHEGPTLNYDDVLDFALWLEQADLLAAAAAAQGPRPRAQAPETAA</sequence>
<dbReference type="EMBL" id="JAJOMB010000007">
    <property type="protein sequence ID" value="MCD5312133.1"/>
    <property type="molecule type" value="Genomic_DNA"/>
</dbReference>
<accession>A0A9X1SZP1</accession>
<protein>
    <submittedName>
        <fullName evidence="1">Uncharacterized protein</fullName>
    </submittedName>
</protein>